<keyword evidence="1" id="KW-0863">Zinc-finger</keyword>
<dbReference type="PROSITE" id="PS50158">
    <property type="entry name" value="ZF_CCHC"/>
    <property type="match status" value="1"/>
</dbReference>
<dbReference type="Gene3D" id="4.10.60.10">
    <property type="entry name" value="Zinc finger, CCHC-type"/>
    <property type="match status" value="1"/>
</dbReference>
<feature type="domain" description="CCHC-type" evidence="3">
    <location>
        <begin position="331"/>
        <end position="346"/>
    </location>
</feature>
<feature type="region of interest" description="Disordered" evidence="2">
    <location>
        <begin position="140"/>
        <end position="166"/>
    </location>
</feature>
<dbReference type="EMBL" id="BAAFJT010000277">
    <property type="protein sequence ID" value="GAB0208649.1"/>
    <property type="molecule type" value="Genomic_DNA"/>
</dbReference>
<protein>
    <recommendedName>
        <fullName evidence="3">CCHC-type domain-containing protein</fullName>
    </recommendedName>
</protein>
<comment type="caution">
    <text evidence="4">The sequence shown here is derived from an EMBL/GenBank/DDBJ whole genome shotgun (WGS) entry which is preliminary data.</text>
</comment>
<dbReference type="Gene3D" id="1.10.375.10">
    <property type="entry name" value="Human Immunodeficiency Virus Type 1 Capsid Protein"/>
    <property type="match status" value="1"/>
</dbReference>
<reference evidence="4 5" key="1">
    <citation type="submission" date="2024-06" db="EMBL/GenBank/DDBJ databases">
        <title>The draft genome of Grus japonensis, version 3.</title>
        <authorList>
            <person name="Nabeshima K."/>
            <person name="Suzuki S."/>
            <person name="Onuma M."/>
        </authorList>
    </citation>
    <scope>NUCLEOTIDE SEQUENCE [LARGE SCALE GENOMIC DNA]</scope>
    <source>
        <strain evidence="4 5">451A</strain>
    </source>
</reference>
<name>A0ABC9YEZ9_GRUJA</name>
<dbReference type="InterPro" id="IPR001878">
    <property type="entry name" value="Znf_CCHC"/>
</dbReference>
<keyword evidence="5" id="KW-1185">Reference proteome</keyword>
<evidence type="ECO:0000256" key="1">
    <source>
        <dbReference type="PROSITE-ProRule" id="PRU00047"/>
    </source>
</evidence>
<evidence type="ECO:0000256" key="2">
    <source>
        <dbReference type="SAM" id="MobiDB-lite"/>
    </source>
</evidence>
<keyword evidence="1" id="KW-0479">Metal-binding</keyword>
<dbReference type="SUPFAM" id="SSF47943">
    <property type="entry name" value="Retrovirus capsid protein, N-terminal core domain"/>
    <property type="match status" value="1"/>
</dbReference>
<dbReference type="SUPFAM" id="SSF57756">
    <property type="entry name" value="Retrovirus zinc finger-like domains"/>
    <property type="match status" value="1"/>
</dbReference>
<feature type="region of interest" description="Disordered" evidence="2">
    <location>
        <begin position="306"/>
        <end position="325"/>
    </location>
</feature>
<keyword evidence="1" id="KW-0862">Zinc</keyword>
<dbReference type="GO" id="GO:0008270">
    <property type="term" value="F:zinc ion binding"/>
    <property type="evidence" value="ECO:0007669"/>
    <property type="project" value="UniProtKB-KW"/>
</dbReference>
<proteinExistence type="predicted"/>
<dbReference type="Pfam" id="PF02093">
    <property type="entry name" value="Gag_p30"/>
    <property type="match status" value="1"/>
</dbReference>
<evidence type="ECO:0000313" key="5">
    <source>
        <dbReference type="Proteomes" id="UP001623348"/>
    </source>
</evidence>
<organism evidence="4 5">
    <name type="scientific">Grus japonensis</name>
    <name type="common">Japanese crane</name>
    <name type="synonym">Red-crowned crane</name>
    <dbReference type="NCBI Taxonomy" id="30415"/>
    <lineage>
        <taxon>Eukaryota</taxon>
        <taxon>Metazoa</taxon>
        <taxon>Chordata</taxon>
        <taxon>Craniata</taxon>
        <taxon>Vertebrata</taxon>
        <taxon>Euteleostomi</taxon>
        <taxon>Archelosauria</taxon>
        <taxon>Archosauria</taxon>
        <taxon>Dinosauria</taxon>
        <taxon>Saurischia</taxon>
        <taxon>Theropoda</taxon>
        <taxon>Coelurosauria</taxon>
        <taxon>Aves</taxon>
        <taxon>Neognathae</taxon>
        <taxon>Neoaves</taxon>
        <taxon>Gruiformes</taxon>
        <taxon>Gruidae</taxon>
        <taxon>Grus</taxon>
    </lineage>
</organism>
<evidence type="ECO:0000313" key="4">
    <source>
        <dbReference type="EMBL" id="GAB0208649.1"/>
    </source>
</evidence>
<dbReference type="InterPro" id="IPR008919">
    <property type="entry name" value="Retrov_capsid_N"/>
</dbReference>
<accession>A0ABC9YEZ9</accession>
<sequence length="363" mass="41743">MLTLPPQLNQDRESERPGVHTPNPPDPDSLNDSDPEEGMSPVAGRTRTRKAHLQAPLRQAVGPEGPVWVKVPFSVSDLKAWKEMAGIYWEDPDRVAKVMETIINNQDPDWKDLQVILNNLMTFEEKRIVLAKAREEAERTHPQAVQAGQLDRHFPENNPNWDPNNPPQRLMLTEYQRLVLYGIRNAIPKAKNWSKLYQVIQGKDENPLSFLERLLETAQKYTDLDPENERDQVSLVHIFMGQSSTDIKRKLQKLEGADARSLDKMLENAWKVFNNREKEEEEHKKKERTRETKLLAATIALETSKVKGQGCGGPRRGNPRPPRFQLEKDQCAFCKKKGHWENDCPQLRNGEREAMPLLTLDSD</sequence>
<evidence type="ECO:0000259" key="3">
    <source>
        <dbReference type="PROSITE" id="PS50158"/>
    </source>
</evidence>
<dbReference type="Proteomes" id="UP001623348">
    <property type="component" value="Unassembled WGS sequence"/>
</dbReference>
<dbReference type="InterPro" id="IPR003036">
    <property type="entry name" value="Gag_P30"/>
</dbReference>
<dbReference type="AlphaFoldDB" id="A0ABC9YEZ9"/>
<gene>
    <name evidence="4" type="ORF">GRJ2_003330600</name>
</gene>
<dbReference type="InterPro" id="IPR050462">
    <property type="entry name" value="Retroviral_Gag-Pol_poly"/>
</dbReference>
<dbReference type="PANTHER" id="PTHR33166">
    <property type="entry name" value="GAG_P30 DOMAIN-CONTAINING PROTEIN"/>
    <property type="match status" value="1"/>
</dbReference>
<dbReference type="InterPro" id="IPR036875">
    <property type="entry name" value="Znf_CCHC_sf"/>
</dbReference>
<feature type="region of interest" description="Disordered" evidence="2">
    <location>
        <begin position="1"/>
        <end position="58"/>
    </location>
</feature>